<comment type="catalytic activity">
    <reaction evidence="1">
        <text>ATP + protein L-histidine = ADP + protein N-phospho-L-histidine.</text>
        <dbReference type="EC" id="2.7.13.3"/>
    </reaction>
</comment>
<dbReference type="InterPro" id="IPR001789">
    <property type="entry name" value="Sig_transdc_resp-reg_receiver"/>
</dbReference>
<dbReference type="GO" id="GO:0000155">
    <property type="term" value="F:phosphorelay sensor kinase activity"/>
    <property type="evidence" value="ECO:0007669"/>
    <property type="project" value="InterPro"/>
</dbReference>
<dbReference type="InterPro" id="IPR036890">
    <property type="entry name" value="HATPase_C_sf"/>
</dbReference>
<feature type="domain" description="Histidine kinase" evidence="13">
    <location>
        <begin position="438"/>
        <end position="656"/>
    </location>
</feature>
<comment type="caution">
    <text evidence="15">The sequence shown here is derived from an EMBL/GenBank/DDBJ whole genome shotgun (WGS) entry which is preliminary data.</text>
</comment>
<evidence type="ECO:0000259" key="13">
    <source>
        <dbReference type="PROSITE" id="PS50109"/>
    </source>
</evidence>
<dbReference type="PROSITE" id="PS50110">
    <property type="entry name" value="RESPONSE_REGULATORY"/>
    <property type="match status" value="1"/>
</dbReference>
<dbReference type="InterPro" id="IPR004358">
    <property type="entry name" value="Sig_transdc_His_kin-like_C"/>
</dbReference>
<dbReference type="InterPro" id="IPR036097">
    <property type="entry name" value="HisK_dim/P_sf"/>
</dbReference>
<name>A0A0A5HM71_9BACI</name>
<evidence type="ECO:0000256" key="10">
    <source>
        <dbReference type="ARBA" id="ARBA00074306"/>
    </source>
</evidence>
<dbReference type="EC" id="2.7.13.3" evidence="3"/>
<keyword evidence="4 11" id="KW-0597">Phosphoprotein</keyword>
<proteinExistence type="inferred from homology"/>
<dbReference type="Pfam" id="PF06580">
    <property type="entry name" value="His_kinase"/>
    <property type="match status" value="1"/>
</dbReference>
<keyword evidence="5" id="KW-0808">Transferase</keyword>
<keyword evidence="8" id="KW-0067">ATP-binding</keyword>
<dbReference type="CDD" id="cd17574">
    <property type="entry name" value="REC_OmpR"/>
    <property type="match status" value="1"/>
</dbReference>
<evidence type="ECO:0000256" key="5">
    <source>
        <dbReference type="ARBA" id="ARBA00022679"/>
    </source>
</evidence>
<dbReference type="Gene3D" id="1.10.287.130">
    <property type="match status" value="1"/>
</dbReference>
<keyword evidence="12" id="KW-0472">Membrane</keyword>
<evidence type="ECO:0000256" key="11">
    <source>
        <dbReference type="PROSITE-ProRule" id="PRU00169"/>
    </source>
</evidence>
<protein>
    <recommendedName>
        <fullName evidence="10">Circadian input-output histidine kinase CikA</fullName>
        <ecNumber evidence="3">2.7.13.3</ecNumber>
    </recommendedName>
</protein>
<dbReference type="InterPro" id="IPR003594">
    <property type="entry name" value="HATPase_dom"/>
</dbReference>
<dbReference type="Pfam" id="PF00072">
    <property type="entry name" value="Response_reg"/>
    <property type="match status" value="1"/>
</dbReference>
<dbReference type="CDD" id="cd16922">
    <property type="entry name" value="HATPase_EvgS-ArcB-TorS-like"/>
    <property type="match status" value="1"/>
</dbReference>
<keyword evidence="9" id="KW-0902">Two-component regulatory system</keyword>
<dbReference type="PROSITE" id="PS50109">
    <property type="entry name" value="HIS_KIN"/>
    <property type="match status" value="2"/>
</dbReference>
<dbReference type="EMBL" id="AVPG01000032">
    <property type="protein sequence ID" value="KGX84727.1"/>
    <property type="molecule type" value="Genomic_DNA"/>
</dbReference>
<dbReference type="Pfam" id="PF00512">
    <property type="entry name" value="HisKA"/>
    <property type="match status" value="1"/>
</dbReference>
<dbReference type="AlphaFoldDB" id="A0A0A5HM71"/>
<feature type="transmembrane region" description="Helical" evidence="12">
    <location>
        <begin position="336"/>
        <end position="355"/>
    </location>
</feature>
<keyword evidence="16" id="KW-1185">Reference proteome</keyword>
<dbReference type="GO" id="GO:0005886">
    <property type="term" value="C:plasma membrane"/>
    <property type="evidence" value="ECO:0007669"/>
    <property type="project" value="TreeGrafter"/>
</dbReference>
<keyword evidence="6" id="KW-0547">Nucleotide-binding</keyword>
<dbReference type="SUPFAM" id="SSF47384">
    <property type="entry name" value="Homodimeric domain of signal transducing histidine kinase"/>
    <property type="match status" value="1"/>
</dbReference>
<feature type="transmembrane region" description="Helical" evidence="12">
    <location>
        <begin position="282"/>
        <end position="300"/>
    </location>
</feature>
<reference evidence="15 16" key="1">
    <citation type="submission" date="2013-08" db="EMBL/GenBank/DDBJ databases">
        <authorList>
            <person name="Huang J."/>
            <person name="Wang G."/>
        </authorList>
    </citation>
    <scope>NUCLEOTIDE SEQUENCE [LARGE SCALE GENOMIC DNA]</scope>
    <source>
        <strain evidence="15 16">JSM 072002</strain>
    </source>
</reference>
<dbReference type="GO" id="GO:0009927">
    <property type="term" value="F:histidine phosphotransfer kinase activity"/>
    <property type="evidence" value="ECO:0007669"/>
    <property type="project" value="TreeGrafter"/>
</dbReference>
<feature type="domain" description="Response regulatory" evidence="14">
    <location>
        <begin position="688"/>
        <end position="803"/>
    </location>
</feature>
<feature type="transmembrane region" description="Helical" evidence="12">
    <location>
        <begin position="362"/>
        <end position="381"/>
    </location>
</feature>
<feature type="transmembrane region" description="Helical" evidence="12">
    <location>
        <begin position="215"/>
        <end position="239"/>
    </location>
</feature>
<dbReference type="PANTHER" id="PTHR43047">
    <property type="entry name" value="TWO-COMPONENT HISTIDINE PROTEIN KINASE"/>
    <property type="match status" value="1"/>
</dbReference>
<accession>A0A0A5HM71</accession>
<dbReference type="Gene3D" id="2.60.120.260">
    <property type="entry name" value="Galactose-binding domain-like"/>
    <property type="match status" value="1"/>
</dbReference>
<evidence type="ECO:0000256" key="7">
    <source>
        <dbReference type="ARBA" id="ARBA00022777"/>
    </source>
</evidence>
<feature type="transmembrane region" description="Helical" evidence="12">
    <location>
        <begin position="387"/>
        <end position="409"/>
    </location>
</feature>
<keyword evidence="12" id="KW-0812">Transmembrane</keyword>
<sequence length="1010" mass="114453">MAWKELMTKKRIFIIIGIFLFILTSLRIGWIVLHNGPDSPQAINGTINLSESPLPTNKPISLDGEWEFYPNQLIDPGAFDQNFTPNQSITVPGNWNAKAEGYDTKPAYGYGTYRLKVILPEVDHSQYGILIDEISGVSNVYINGRLKNEFTDLPTSPNQFVEKIKPQTMLFESNTNEIEIVLHVSNTNLRFKGGITQPILFGTDKAIIKESYGSITLQVAIFVVITLHSFYAFTLWFMGKQQQRELFYFGFMLAITAVISLVDDDMVIQLPINIEMYHRILTLLMLTQGYMLLKFIEAFFQLKTSFIKTMTVLYRLLCIGYLVVPFHYYIELGFIWYTFHFLLCFFLFKVSIIHAQKGNDKAIYILLFITSYTSNFIWNALVNADLIYIPYYPFDYIISIFAIAMLLFTQHRQAVHLNKQQTIELQKADKMKDDFLANTSHELRNPLHGMINIAQVVLTDESTSISAQNKENLELLIQVGQRMTYTLNDILDVTKLKEHTIKLNKEPIQLHAVCSSVLHMIHFMTERKNVQFNLHIPSDFPAVYADEHRLIQIFINLLHNAIKHTDEGAITIEATSHNGMATIIVRDTGIGIKEELHEEIFQPYGQADSSVTSISGGIGLGLSICKQLVQLHDGSISLQSSVGEGSTFSFTLPLAKEDNVKAPNVVAANHLSKSISYEQQASSKKKANVLIVDDDPVNNKVLLNILYNDYNVTTSTNGNDALQLIEKERFDLIISDVMMPQMSGYEVTQHIRKTYTLSELPIILLTARHQIEDISTGFRCGANDYVSKPVDALELKARVSAHINVKLTTEEQLRMEAAWLQAQIRPHFLFNTLNTIVSLSEIDSSRMIDLLHHFATYLRRSFDVGNATSTILLSNEMQLIDSYIYIEKQRFGNRLSVEWNIDEYSNIYIPPLTIQPLVENAIRHGVLQRAEGGKVTLEITNQPSSVKIAIIDNGVGMEPSFAERLLKSSTAKQGIGVSNTHKRLKKMYGNGLTIETFPNQGTTIHFSIPK</sequence>
<dbReference type="InterPro" id="IPR003661">
    <property type="entry name" value="HisK_dim/P_dom"/>
</dbReference>
<evidence type="ECO:0000256" key="12">
    <source>
        <dbReference type="SAM" id="Phobius"/>
    </source>
</evidence>
<dbReference type="InterPro" id="IPR005467">
    <property type="entry name" value="His_kinase_dom"/>
</dbReference>
<evidence type="ECO:0000313" key="16">
    <source>
        <dbReference type="Proteomes" id="UP000030401"/>
    </source>
</evidence>
<feature type="modified residue" description="4-aspartylphosphate" evidence="11">
    <location>
        <position position="736"/>
    </location>
</feature>
<evidence type="ECO:0000256" key="1">
    <source>
        <dbReference type="ARBA" id="ARBA00000085"/>
    </source>
</evidence>
<dbReference type="STRING" id="1385512.N784_11990"/>
<dbReference type="OrthoDB" id="2692119at2"/>
<dbReference type="InterPro" id="IPR011623">
    <property type="entry name" value="7TMR_DISM_rcpt_extracell_dom1"/>
</dbReference>
<organism evidence="15 16">
    <name type="scientific">Pontibacillus litoralis JSM 072002</name>
    <dbReference type="NCBI Taxonomy" id="1385512"/>
    <lineage>
        <taxon>Bacteria</taxon>
        <taxon>Bacillati</taxon>
        <taxon>Bacillota</taxon>
        <taxon>Bacilli</taxon>
        <taxon>Bacillales</taxon>
        <taxon>Bacillaceae</taxon>
        <taxon>Pontibacillus</taxon>
    </lineage>
</organism>
<dbReference type="eggNOG" id="COG2972">
    <property type="taxonomic scope" value="Bacteria"/>
</dbReference>
<dbReference type="PRINTS" id="PR00344">
    <property type="entry name" value="BCTRLSENSOR"/>
</dbReference>
<keyword evidence="7" id="KW-0418">Kinase</keyword>
<dbReference type="PANTHER" id="PTHR43047:SF72">
    <property type="entry name" value="OSMOSENSING HISTIDINE PROTEIN KINASE SLN1"/>
    <property type="match status" value="1"/>
</dbReference>
<dbReference type="GO" id="GO:0005524">
    <property type="term" value="F:ATP binding"/>
    <property type="evidence" value="ECO:0007669"/>
    <property type="project" value="UniProtKB-KW"/>
</dbReference>
<dbReference type="InterPro" id="IPR008979">
    <property type="entry name" value="Galactose-bd-like_sf"/>
</dbReference>
<feature type="transmembrane region" description="Helical" evidence="12">
    <location>
        <begin position="246"/>
        <end position="262"/>
    </location>
</feature>
<gene>
    <name evidence="15" type="ORF">N784_11990</name>
</gene>
<evidence type="ECO:0000256" key="4">
    <source>
        <dbReference type="ARBA" id="ARBA00022553"/>
    </source>
</evidence>
<dbReference type="Pfam" id="PF07695">
    <property type="entry name" value="7TMR-DISM_7TM"/>
    <property type="match status" value="1"/>
</dbReference>
<evidence type="ECO:0000256" key="8">
    <source>
        <dbReference type="ARBA" id="ARBA00022840"/>
    </source>
</evidence>
<evidence type="ECO:0000256" key="3">
    <source>
        <dbReference type="ARBA" id="ARBA00012438"/>
    </source>
</evidence>
<keyword evidence="12" id="KW-1133">Transmembrane helix</keyword>
<dbReference type="SUPFAM" id="SSF55874">
    <property type="entry name" value="ATPase domain of HSP90 chaperone/DNA topoisomerase II/histidine kinase"/>
    <property type="match status" value="2"/>
</dbReference>
<evidence type="ECO:0000256" key="2">
    <source>
        <dbReference type="ARBA" id="ARBA00006402"/>
    </source>
</evidence>
<evidence type="ECO:0000259" key="14">
    <source>
        <dbReference type="PROSITE" id="PS50110"/>
    </source>
</evidence>
<feature type="domain" description="Histidine kinase" evidence="13">
    <location>
        <begin position="914"/>
        <end position="1010"/>
    </location>
</feature>
<comment type="similarity">
    <text evidence="2">In the N-terminal section; belongs to the phytochrome family.</text>
</comment>
<dbReference type="CDD" id="cd00082">
    <property type="entry name" value="HisKA"/>
    <property type="match status" value="1"/>
</dbReference>
<dbReference type="Gene3D" id="3.30.565.10">
    <property type="entry name" value="Histidine kinase-like ATPase, C-terminal domain"/>
    <property type="match status" value="2"/>
</dbReference>
<dbReference type="eggNOG" id="COG0745">
    <property type="taxonomic scope" value="Bacteria"/>
</dbReference>
<evidence type="ECO:0000256" key="9">
    <source>
        <dbReference type="ARBA" id="ARBA00023012"/>
    </source>
</evidence>
<dbReference type="SMART" id="SM00387">
    <property type="entry name" value="HATPase_c"/>
    <property type="match status" value="2"/>
</dbReference>
<dbReference type="InterPro" id="IPR010559">
    <property type="entry name" value="Sig_transdc_His_kin_internal"/>
</dbReference>
<dbReference type="Proteomes" id="UP000030401">
    <property type="component" value="Unassembled WGS sequence"/>
</dbReference>
<dbReference type="SUPFAM" id="SSF52172">
    <property type="entry name" value="CheY-like"/>
    <property type="match status" value="1"/>
</dbReference>
<evidence type="ECO:0000313" key="15">
    <source>
        <dbReference type="EMBL" id="KGX84727.1"/>
    </source>
</evidence>
<feature type="transmembrane region" description="Helical" evidence="12">
    <location>
        <begin position="312"/>
        <end position="330"/>
    </location>
</feature>
<dbReference type="SMART" id="SM00448">
    <property type="entry name" value="REC"/>
    <property type="match status" value="1"/>
</dbReference>
<evidence type="ECO:0000256" key="6">
    <source>
        <dbReference type="ARBA" id="ARBA00022741"/>
    </source>
</evidence>
<dbReference type="Gene3D" id="3.40.50.2300">
    <property type="match status" value="1"/>
</dbReference>
<dbReference type="Pfam" id="PF02518">
    <property type="entry name" value="HATPase_c"/>
    <property type="match status" value="2"/>
</dbReference>
<dbReference type="eggNOG" id="COG5002">
    <property type="taxonomic scope" value="Bacteria"/>
</dbReference>
<dbReference type="FunFam" id="3.30.565.10:FF:000010">
    <property type="entry name" value="Sensor histidine kinase RcsC"/>
    <property type="match status" value="1"/>
</dbReference>
<dbReference type="InterPro" id="IPR011006">
    <property type="entry name" value="CheY-like_superfamily"/>
</dbReference>
<dbReference type="SUPFAM" id="SSF49785">
    <property type="entry name" value="Galactose-binding domain-like"/>
    <property type="match status" value="1"/>
</dbReference>
<feature type="transmembrane region" description="Helical" evidence="12">
    <location>
        <begin position="12"/>
        <end position="33"/>
    </location>
</feature>
<dbReference type="SMART" id="SM00388">
    <property type="entry name" value="HisKA"/>
    <property type="match status" value="1"/>
</dbReference>